<dbReference type="GO" id="GO:0006508">
    <property type="term" value="P:proteolysis"/>
    <property type="evidence" value="ECO:0007669"/>
    <property type="project" value="UniProtKB-KW"/>
</dbReference>
<keyword evidence="3" id="KW-1185">Reference proteome</keyword>
<proteinExistence type="predicted"/>
<evidence type="ECO:0000256" key="1">
    <source>
        <dbReference type="SAM" id="Coils"/>
    </source>
</evidence>
<organism evidence="2 3">
    <name type="scientific">Akkermansia massiliensis</name>
    <dbReference type="NCBI Taxonomy" id="2927224"/>
    <lineage>
        <taxon>Bacteria</taxon>
        <taxon>Pseudomonadati</taxon>
        <taxon>Verrucomicrobiota</taxon>
        <taxon>Verrucomicrobiia</taxon>
        <taxon>Verrucomicrobiales</taxon>
        <taxon>Akkermansiaceae</taxon>
        <taxon>Akkermansia</taxon>
    </lineage>
</organism>
<comment type="caution">
    <text evidence="2">The sequence shown here is derived from an EMBL/GenBank/DDBJ whole genome shotgun (WGS) entry which is preliminary data.</text>
</comment>
<dbReference type="RefSeq" id="WP_102726892.1">
    <property type="nucleotide sequence ID" value="NZ_CP072027.1"/>
</dbReference>
<evidence type="ECO:0000313" key="2">
    <source>
        <dbReference type="EMBL" id="MCL6656883.1"/>
    </source>
</evidence>
<protein>
    <submittedName>
        <fullName evidence="2">Phage protease</fullName>
    </submittedName>
</protein>
<keyword evidence="2" id="KW-0645">Protease</keyword>
<sequence>MSKLTLRLWHSQGMMFYANFSASGLTDDDTDDIQWMPPGVQTVSPHTPEGKVVTVTILVDEAAAARVEECRARYQAEFDAGTGDAPYIDFLHADGEASAWVNRVYWGGDDPKTGGIRLVVSWTDEGRAKKGKSLKRFSPSFDLSEPDGDGICTVTGTSANMGGLVNRAAFRAIQSLSASAPAGGGPENTKTETTTMTDEEIKALQDENATLKKQLEETQKIVSDMQAKAAEDSVEAACAEGKISPDMKASWKETLLKNPDAKKLLASLPVNPVFQAAYKPEDNKDGNPQGQALLASYDAIKDPAARTAFFAKHRKELLSSKH</sequence>
<gene>
    <name evidence="2" type="ORF">M8N44_06060</name>
</gene>
<keyword evidence="2" id="KW-0378">Hydrolase</keyword>
<keyword evidence="1" id="KW-0175">Coiled coil</keyword>
<dbReference type="Proteomes" id="UP001202031">
    <property type="component" value="Unassembled WGS sequence"/>
</dbReference>
<name>A0ABT0R7H7_9BACT</name>
<accession>A0ABT0R7H7</accession>
<evidence type="ECO:0000313" key="3">
    <source>
        <dbReference type="Proteomes" id="UP001202031"/>
    </source>
</evidence>
<feature type="coiled-coil region" evidence="1">
    <location>
        <begin position="194"/>
        <end position="228"/>
    </location>
</feature>
<reference evidence="2 3" key="1">
    <citation type="submission" date="2022-03" db="EMBL/GenBank/DDBJ databases">
        <title>Taxonomic description of new species and reclassification of some bacterial strains.</title>
        <authorList>
            <person name="Ndongo S."/>
        </authorList>
    </citation>
    <scope>NUCLEOTIDE SEQUENCE [LARGE SCALE GENOMIC DNA]</scope>
    <source>
        <strain evidence="2 3">Marseille-P6666</strain>
    </source>
</reference>
<dbReference type="GO" id="GO:0008233">
    <property type="term" value="F:peptidase activity"/>
    <property type="evidence" value="ECO:0007669"/>
    <property type="project" value="UniProtKB-KW"/>
</dbReference>
<dbReference type="GeneID" id="84023415"/>
<dbReference type="EMBL" id="JAMGSI010000001">
    <property type="protein sequence ID" value="MCL6656883.1"/>
    <property type="molecule type" value="Genomic_DNA"/>
</dbReference>